<keyword evidence="2" id="KW-0732">Signal</keyword>
<dbReference type="SMART" id="SM00869">
    <property type="entry name" value="Autotransporter"/>
    <property type="match status" value="1"/>
</dbReference>
<gene>
    <name evidence="4" type="ORF">CEE60_16130</name>
</gene>
<name>A0A246HJ47_STEMA</name>
<dbReference type="InterPro" id="IPR050909">
    <property type="entry name" value="Bact_Autotransporter_VF"/>
</dbReference>
<dbReference type="PANTHER" id="PTHR12338">
    <property type="entry name" value="AUTOTRANSPORTER"/>
    <property type="match status" value="1"/>
</dbReference>
<sequence>MNRVTRNKLSHHALSLAIGGALSLAATAALAADADRQVADGTVITVPAGSIDTTGDYAHALEAINGGTISATDTDLATHGYRAQGIFADGAGSAVTLTGGSITVDGTDSGGGLARNGAALVVDGTNINVSGNGVHGLAAFAGGQVTARNTHIESTGQGDHGVDARDAGSRLEISDSTIHTTGNNASGMFANLGGQLSADRVDIHTEGNTSYGVLIGSGTLEMRDSTVRTDGDYASGVIGKIGAQIGLRNSSITTAGNFNAGVHADGEATIKADGVEISTAGTTAVGVLASGADASIIFNGGRIQTTGVNSDGARVSNDGHLEIGRDAGGNGTLIQISGDNARGAWIDKGTARIDGATIEINGGRGTGIVGAAGVVTSHGGDAQVTNTTINTTGFWADGVDVEGDSSMTVANSSIHTTGNNAKGAVAYDGNASLVLDNVSIRTEGATARGVVASGVATNVSMTGGSITTTGASSKGAQAISGAALQLGQVNIDASGTGVQASGDSRVDMSNVTVLTHEGYAHGIEATGNGATVTGSNVRSTTEGEHAYGLRANDGGSVELDAVTVNTKGAYAHGVVADTAGSRLKTSNTNITTTGDVGMGARAFDGGIVDIADASVTTYGNGAYGLDSMTGGSVLNADNVRVETFGTSFGGTTASAVVAEWGGQVNISNADIVTHGVSSIGLLSQVGGSAGDPDTVLNAHKVQVMTSGENAFGAMACSLVVGAGDACASPIHSGTAADGARAMLNITDSSIQTTGVGSHGLYAYGPAGAALVATGSQVLTTGDGAHGAVAEFGADLQLIDSQVRAEGVGAVGADVIGSTLGMSGGTLFSVQDSAIRSEGGDITLAAAAQISAGNGVFVEQVGDDASTVRMQDRVVAVGDIVFGAGATTAATTLQLSNDSAWIGKTAGVIDDLSIASGSRWQMTGDSQVGQLRLDHGTVAFDQTTTGSFKTLTVNGDFEADNGLLLMNTALGDDNSGTDKLHVLGNTSGTAGVAVNNLGGLGAETQDGIQIIEVDGRSDARFDLSGRAVAGQYEYFLYQGGKSDPNDGDWYLRSEMSPVDPGTDPGTDPVIDPPAPVQRPEGGAYLANQAAAVGMFDLTLHERVGEPNLTERQRSGNNVGSVWVRTTSDHPHYRINDQLAGQGRQSVLQIGTDLTHWGSEDRGVLGVMAANGQSRSQVTSDLTGYSAQGRVDGRAVGVYATWIQGAKNDGGLYVDSWLQTARFKNSVQGDALAQENYRSRSTAASLEAGYAMRLTNNENSAVYLEPQVQAIWTDYRMEGGNHQEVNGTVVSKGDAGGLQTRVGARLYGHATAETGNRVQPFVAVNWIRNPGHANSVWMDQTLLEGVVPRDVYEAKAGVQLQLSPRLTGWGELNTQRGAYGFSSMGAQMGVKYAW</sequence>
<dbReference type="InterPro" id="IPR011050">
    <property type="entry name" value="Pectin_lyase_fold/virulence"/>
</dbReference>
<proteinExistence type="predicted"/>
<accession>A0A246HJ47</accession>
<evidence type="ECO:0000259" key="3">
    <source>
        <dbReference type="PROSITE" id="PS51208"/>
    </source>
</evidence>
<dbReference type="Proteomes" id="UP000198157">
    <property type="component" value="Unassembled WGS sequence"/>
</dbReference>
<feature type="region of interest" description="Disordered" evidence="1">
    <location>
        <begin position="1052"/>
        <end position="1079"/>
    </location>
</feature>
<dbReference type="InterPro" id="IPR043990">
    <property type="entry name" value="AC_1"/>
</dbReference>
<feature type="domain" description="Autotransporter" evidence="3">
    <location>
        <begin position="1113"/>
        <end position="1392"/>
    </location>
</feature>
<reference evidence="4 5" key="1">
    <citation type="submission" date="2017-06" db="EMBL/GenBank/DDBJ databases">
        <authorList>
            <person name="Kim H.J."/>
            <person name="Triplett B.A."/>
        </authorList>
    </citation>
    <scope>NUCLEOTIDE SEQUENCE [LARGE SCALE GENOMIC DNA]</scope>
    <source>
        <strain evidence="4 5">13146</strain>
    </source>
</reference>
<dbReference type="SUPFAM" id="SSF103515">
    <property type="entry name" value="Autotransporter"/>
    <property type="match status" value="1"/>
</dbReference>
<dbReference type="InterPro" id="IPR005546">
    <property type="entry name" value="Autotransporte_beta"/>
</dbReference>
<dbReference type="EMBL" id="NIVS01000046">
    <property type="protein sequence ID" value="OWQ50902.1"/>
    <property type="molecule type" value="Genomic_DNA"/>
</dbReference>
<evidence type="ECO:0000256" key="2">
    <source>
        <dbReference type="SAM" id="SignalP"/>
    </source>
</evidence>
<feature type="compositionally biased region" description="Low complexity" evidence="1">
    <location>
        <begin position="1056"/>
        <end position="1068"/>
    </location>
</feature>
<dbReference type="InterPro" id="IPR006626">
    <property type="entry name" value="PbH1"/>
</dbReference>
<dbReference type="CDD" id="cd01344">
    <property type="entry name" value="PL2_Passenger_AT"/>
    <property type="match status" value="1"/>
</dbReference>
<dbReference type="PANTHER" id="PTHR12338:SF5">
    <property type="entry name" value="ANTIGEN 43-RELATED"/>
    <property type="match status" value="1"/>
</dbReference>
<dbReference type="Gene3D" id="2.160.20.20">
    <property type="match status" value="3"/>
</dbReference>
<dbReference type="PROSITE" id="PS51208">
    <property type="entry name" value="AUTOTRANSPORTER"/>
    <property type="match status" value="1"/>
</dbReference>
<dbReference type="SMART" id="SM00710">
    <property type="entry name" value="PbH1"/>
    <property type="match status" value="4"/>
</dbReference>
<dbReference type="GO" id="GO:0019867">
    <property type="term" value="C:outer membrane"/>
    <property type="evidence" value="ECO:0007669"/>
    <property type="project" value="InterPro"/>
</dbReference>
<organism evidence="4 5">
    <name type="scientific">Stenotrophomonas maltophilia</name>
    <name type="common">Pseudomonas maltophilia</name>
    <name type="synonym">Xanthomonas maltophilia</name>
    <dbReference type="NCBI Taxonomy" id="40324"/>
    <lineage>
        <taxon>Bacteria</taxon>
        <taxon>Pseudomonadati</taxon>
        <taxon>Pseudomonadota</taxon>
        <taxon>Gammaproteobacteria</taxon>
        <taxon>Lysobacterales</taxon>
        <taxon>Lysobacteraceae</taxon>
        <taxon>Stenotrophomonas</taxon>
        <taxon>Stenotrophomonas maltophilia group</taxon>
    </lineage>
</organism>
<dbReference type="SUPFAM" id="SSF51126">
    <property type="entry name" value="Pectin lyase-like"/>
    <property type="match status" value="1"/>
</dbReference>
<comment type="caution">
    <text evidence="4">The sequence shown here is derived from an EMBL/GenBank/DDBJ whole genome shotgun (WGS) entry which is preliminary data.</text>
</comment>
<evidence type="ECO:0000313" key="5">
    <source>
        <dbReference type="Proteomes" id="UP000198157"/>
    </source>
</evidence>
<dbReference type="Pfam" id="PF18883">
    <property type="entry name" value="AC_1"/>
    <property type="match status" value="1"/>
</dbReference>
<feature type="chain" id="PRO_5013394957" description="Autotransporter domain-containing protein" evidence="2">
    <location>
        <begin position="32"/>
        <end position="1392"/>
    </location>
</feature>
<dbReference type="OrthoDB" id="6053567at2"/>
<evidence type="ECO:0000313" key="4">
    <source>
        <dbReference type="EMBL" id="OWQ50902.1"/>
    </source>
</evidence>
<evidence type="ECO:0000256" key="1">
    <source>
        <dbReference type="SAM" id="MobiDB-lite"/>
    </source>
</evidence>
<dbReference type="InterPro" id="IPR036709">
    <property type="entry name" value="Autotransporte_beta_dom_sf"/>
</dbReference>
<dbReference type="Gene3D" id="2.40.128.130">
    <property type="entry name" value="Autotransporter beta-domain"/>
    <property type="match status" value="1"/>
</dbReference>
<dbReference type="InterPro" id="IPR012332">
    <property type="entry name" value="Autotransporter_pectin_lyase_C"/>
</dbReference>
<dbReference type="InterPro" id="IPR006315">
    <property type="entry name" value="OM_autotransptr_brl_dom"/>
</dbReference>
<protein>
    <recommendedName>
        <fullName evidence="3">Autotransporter domain-containing protein</fullName>
    </recommendedName>
</protein>
<dbReference type="NCBIfam" id="TIGR01414">
    <property type="entry name" value="autotrans_barl"/>
    <property type="match status" value="1"/>
</dbReference>
<feature type="signal peptide" evidence="2">
    <location>
        <begin position="1"/>
        <end position="31"/>
    </location>
</feature>